<dbReference type="Proteomes" id="UP001157418">
    <property type="component" value="Unassembled WGS sequence"/>
</dbReference>
<dbReference type="PANTHER" id="PTHR45023">
    <property type="match status" value="1"/>
</dbReference>
<sequence>MFQKRVSIVISFGYVSRSAFVGERVEVQIIGPLTNVTPMNKVVTHWNGIYTNFEKQWTSGESEASLLKKTHNAFQDDMQKSFKFIHVWEVVKRSIRWRELATNEEIANPPK</sequence>
<organism evidence="1 2">
    <name type="scientific">Lactuca virosa</name>
    <dbReference type="NCBI Taxonomy" id="75947"/>
    <lineage>
        <taxon>Eukaryota</taxon>
        <taxon>Viridiplantae</taxon>
        <taxon>Streptophyta</taxon>
        <taxon>Embryophyta</taxon>
        <taxon>Tracheophyta</taxon>
        <taxon>Spermatophyta</taxon>
        <taxon>Magnoliopsida</taxon>
        <taxon>eudicotyledons</taxon>
        <taxon>Gunneridae</taxon>
        <taxon>Pentapetalae</taxon>
        <taxon>asterids</taxon>
        <taxon>campanulids</taxon>
        <taxon>Asterales</taxon>
        <taxon>Asteraceae</taxon>
        <taxon>Cichorioideae</taxon>
        <taxon>Cichorieae</taxon>
        <taxon>Lactucinae</taxon>
        <taxon>Lactuca</taxon>
    </lineage>
</organism>
<name>A0AAU9MEX8_9ASTR</name>
<proteinExistence type="predicted"/>
<gene>
    <name evidence="1" type="ORF">LVIROSA_LOCUS12371</name>
</gene>
<evidence type="ECO:0000313" key="2">
    <source>
        <dbReference type="Proteomes" id="UP001157418"/>
    </source>
</evidence>
<comment type="caution">
    <text evidence="1">The sequence shown here is derived from an EMBL/GenBank/DDBJ whole genome shotgun (WGS) entry which is preliminary data.</text>
</comment>
<protein>
    <submittedName>
        <fullName evidence="1">Uncharacterized protein</fullName>
    </submittedName>
</protein>
<dbReference type="PANTHER" id="PTHR45023:SF4">
    <property type="entry name" value="GLYCINE-RICH PROTEIN-RELATED"/>
    <property type="match status" value="1"/>
</dbReference>
<keyword evidence="2" id="KW-1185">Reference proteome</keyword>
<evidence type="ECO:0000313" key="1">
    <source>
        <dbReference type="EMBL" id="CAH1425217.1"/>
    </source>
</evidence>
<accession>A0AAU9MEX8</accession>
<dbReference type="AlphaFoldDB" id="A0AAU9MEX8"/>
<dbReference type="EMBL" id="CAKMRJ010002223">
    <property type="protein sequence ID" value="CAH1425217.1"/>
    <property type="molecule type" value="Genomic_DNA"/>
</dbReference>
<reference evidence="1 2" key="1">
    <citation type="submission" date="2022-01" db="EMBL/GenBank/DDBJ databases">
        <authorList>
            <person name="Xiong W."/>
            <person name="Schranz E."/>
        </authorList>
    </citation>
    <scope>NUCLEOTIDE SEQUENCE [LARGE SCALE GENOMIC DNA]</scope>
</reference>